<dbReference type="EMBL" id="CAUJNA010000768">
    <property type="protein sequence ID" value="CAJ1380985.1"/>
    <property type="molecule type" value="Genomic_DNA"/>
</dbReference>
<dbReference type="PROSITE" id="PS52004">
    <property type="entry name" value="KS3_2"/>
    <property type="match status" value="1"/>
</dbReference>
<dbReference type="GO" id="GO:0004312">
    <property type="term" value="F:fatty acid synthase activity"/>
    <property type="evidence" value="ECO:0007669"/>
    <property type="project" value="TreeGrafter"/>
</dbReference>
<dbReference type="SMART" id="SM00825">
    <property type="entry name" value="PKS_KS"/>
    <property type="match status" value="1"/>
</dbReference>
<dbReference type="Pfam" id="PF00109">
    <property type="entry name" value="ketoacyl-synt"/>
    <property type="match status" value="1"/>
</dbReference>
<comment type="caution">
    <text evidence="7">The sequence shown here is derived from an EMBL/GenBank/DDBJ whole genome shotgun (WGS) entry which is preliminary data.</text>
</comment>
<evidence type="ECO:0000256" key="5">
    <source>
        <dbReference type="SAM" id="MobiDB-lite"/>
    </source>
</evidence>
<evidence type="ECO:0000313" key="7">
    <source>
        <dbReference type="EMBL" id="CAJ1380985.1"/>
    </source>
</evidence>
<dbReference type="Pfam" id="PF02801">
    <property type="entry name" value="Ketoacyl-synt_C"/>
    <property type="match status" value="1"/>
</dbReference>
<dbReference type="InterPro" id="IPR050091">
    <property type="entry name" value="PKS_NRPS_Biosynth_Enz"/>
</dbReference>
<dbReference type="Proteomes" id="UP001178507">
    <property type="component" value="Unassembled WGS sequence"/>
</dbReference>
<dbReference type="SUPFAM" id="SSF53901">
    <property type="entry name" value="Thiolase-like"/>
    <property type="match status" value="1"/>
</dbReference>
<dbReference type="InterPro" id="IPR014030">
    <property type="entry name" value="Ketoacyl_synth_N"/>
</dbReference>
<protein>
    <recommendedName>
        <fullName evidence="6">Ketosynthase family 3 (KS3) domain-containing protein</fullName>
    </recommendedName>
</protein>
<reference evidence="7" key="1">
    <citation type="submission" date="2023-08" db="EMBL/GenBank/DDBJ databases">
        <authorList>
            <person name="Chen Y."/>
            <person name="Shah S."/>
            <person name="Dougan E. K."/>
            <person name="Thang M."/>
            <person name="Chan C."/>
        </authorList>
    </citation>
    <scope>NUCLEOTIDE SEQUENCE</scope>
</reference>
<dbReference type="InterPro" id="IPR014031">
    <property type="entry name" value="Ketoacyl_synth_C"/>
</dbReference>
<evidence type="ECO:0000313" key="8">
    <source>
        <dbReference type="Proteomes" id="UP001178507"/>
    </source>
</evidence>
<organism evidence="7 8">
    <name type="scientific">Effrenium voratum</name>
    <dbReference type="NCBI Taxonomy" id="2562239"/>
    <lineage>
        <taxon>Eukaryota</taxon>
        <taxon>Sar</taxon>
        <taxon>Alveolata</taxon>
        <taxon>Dinophyceae</taxon>
        <taxon>Suessiales</taxon>
        <taxon>Symbiodiniaceae</taxon>
        <taxon>Effrenium</taxon>
    </lineage>
</organism>
<keyword evidence="1" id="KW-0596">Phosphopantetheine</keyword>
<feature type="coiled-coil region" evidence="4">
    <location>
        <begin position="122"/>
        <end position="156"/>
    </location>
</feature>
<keyword evidence="3" id="KW-0808">Transferase</keyword>
<feature type="domain" description="Ketosynthase family 3 (KS3)" evidence="6">
    <location>
        <begin position="382"/>
        <end position="811"/>
    </location>
</feature>
<keyword evidence="4" id="KW-0175">Coiled coil</keyword>
<evidence type="ECO:0000259" key="6">
    <source>
        <dbReference type="PROSITE" id="PS52004"/>
    </source>
</evidence>
<dbReference type="InterPro" id="IPR020841">
    <property type="entry name" value="PKS_Beta-ketoAc_synthase_dom"/>
</dbReference>
<evidence type="ECO:0000256" key="3">
    <source>
        <dbReference type="RuleBase" id="RU003694"/>
    </source>
</evidence>
<gene>
    <name evidence="7" type="ORF">EVOR1521_LOCUS8795</name>
</gene>
<dbReference type="Gene3D" id="3.40.47.10">
    <property type="match status" value="1"/>
</dbReference>
<evidence type="ECO:0000256" key="4">
    <source>
        <dbReference type="SAM" id="Coils"/>
    </source>
</evidence>
<evidence type="ECO:0000256" key="1">
    <source>
        <dbReference type="ARBA" id="ARBA00022450"/>
    </source>
</evidence>
<dbReference type="PANTHER" id="PTHR43775">
    <property type="entry name" value="FATTY ACID SYNTHASE"/>
    <property type="match status" value="1"/>
</dbReference>
<dbReference type="PANTHER" id="PTHR43775:SF37">
    <property type="entry name" value="SI:DKEY-61P9.11"/>
    <property type="match status" value="1"/>
</dbReference>
<feature type="region of interest" description="Disordered" evidence="5">
    <location>
        <begin position="100"/>
        <end position="122"/>
    </location>
</feature>
<comment type="similarity">
    <text evidence="3">Belongs to the thiolase-like superfamily. Beta-ketoacyl-ACP synthases family.</text>
</comment>
<sequence length="891" mass="97558">MSACWNIGSGTTRQEAQELKLLRQQMAASKAPPRDERRDLVQSLSLSHSCQSPGAELSCEELQRRLQAVQATRDAALQSAEQERANLELFKQQLVPRAERWQGREEPTTENHVEGSPTQERLREAESACVALERRAELAEATSRALEEKLHQVAEEVLEKGFCSISAPLEQPELVLENARGISSFALPHLELEEGLLGRRSRSKCAFLGEAQEPLASCLARMEALGDALGAALGEPLGFRALPGLQQRLLREPLARSERRTLSPGPLTEEEVDRGLVEQYLGFLQSRRLSVLYVLSSSGTLELFPQGSKSATVVPLRKETLVVFRQDLFSYSLVQGANDAALQGWVVALREEVAVQGLEGDFEGMEDVFGRPEVQGLAIPIGDQVNIMTFAPMIPGRVSHIANHWNMHMGNTDCYLEMPILRWDIDIYYTSDPERSLVPKSYTKHAGMFPDDEILGFDNTFFGISDKEAMCWPPCLRLCLEKNYEALQMRGYDRKTLKGKRIGIYNADIGIEFDPWTAFQDDPDLWATARPVNQPSAGTLGYFLGVNGPMLCIDTACSSSLVSSNLLFNTMRKKKDPEMKEAVSSSMINCLSPFSFVGLSAAGMLGRMGRSMSFDNSANGYARGEAVCAAVFKSAEGPADAEDRLASFVTGFVNQDGRSASLTAPNGPSQQLCIRSSHRLGGLLPSEVWCTENHGTGTALGDPIEVGSVRSVFWKNRQVPVVVTTGKSHQGHSEASAGLCGIIKTINTILNSTAPPQCHLKFLNSHIDDDVGFPGHFPVEVCPLNVQEKGAIGGLNSFGFGGTNSRGEVWAMSKEVQKGRTKRALERATARQSALSVTVSCSACQRPMCFLCGMAMTSSDVHRCSDIREEVSSYDTCSLCYTGSFHFQGIE</sequence>
<dbReference type="InterPro" id="IPR016039">
    <property type="entry name" value="Thiolase-like"/>
</dbReference>
<dbReference type="AlphaFoldDB" id="A0AA36MPY0"/>
<accession>A0AA36MPY0</accession>
<feature type="compositionally biased region" description="Basic and acidic residues" evidence="5">
    <location>
        <begin position="100"/>
        <end position="113"/>
    </location>
</feature>
<name>A0AA36MPY0_9DINO</name>
<dbReference type="CDD" id="cd00833">
    <property type="entry name" value="PKS"/>
    <property type="match status" value="1"/>
</dbReference>
<keyword evidence="2" id="KW-0597">Phosphoprotein</keyword>
<proteinExistence type="inferred from homology"/>
<keyword evidence="8" id="KW-1185">Reference proteome</keyword>
<dbReference type="GO" id="GO:0006633">
    <property type="term" value="P:fatty acid biosynthetic process"/>
    <property type="evidence" value="ECO:0007669"/>
    <property type="project" value="TreeGrafter"/>
</dbReference>
<evidence type="ECO:0000256" key="2">
    <source>
        <dbReference type="ARBA" id="ARBA00022553"/>
    </source>
</evidence>